<dbReference type="EMBL" id="CP036275">
    <property type="protein sequence ID" value="QDU40026.1"/>
    <property type="molecule type" value="Genomic_DNA"/>
</dbReference>
<keyword evidence="2" id="KW-1185">Reference proteome</keyword>
<dbReference type="AlphaFoldDB" id="A0A517ZBZ1"/>
<reference evidence="1 2" key="1">
    <citation type="submission" date="2019-02" db="EMBL/GenBank/DDBJ databases">
        <title>Deep-cultivation of Planctomycetes and their phenomic and genomic characterization uncovers novel biology.</title>
        <authorList>
            <person name="Wiegand S."/>
            <person name="Jogler M."/>
            <person name="Boedeker C."/>
            <person name="Pinto D."/>
            <person name="Vollmers J."/>
            <person name="Rivas-Marin E."/>
            <person name="Kohn T."/>
            <person name="Peeters S.H."/>
            <person name="Heuer A."/>
            <person name="Rast P."/>
            <person name="Oberbeckmann S."/>
            <person name="Bunk B."/>
            <person name="Jeske O."/>
            <person name="Meyerdierks A."/>
            <person name="Storesund J.E."/>
            <person name="Kallscheuer N."/>
            <person name="Luecker S."/>
            <person name="Lage O.M."/>
            <person name="Pohl T."/>
            <person name="Merkel B.J."/>
            <person name="Hornburger P."/>
            <person name="Mueller R.-W."/>
            <person name="Bruemmer F."/>
            <person name="Labrenz M."/>
            <person name="Spormann A.M."/>
            <person name="Op den Camp H."/>
            <person name="Overmann J."/>
            <person name="Amann R."/>
            <person name="Jetten M.S.M."/>
            <person name="Mascher T."/>
            <person name="Medema M.H."/>
            <person name="Devos D.P."/>
            <person name="Kaster A.-K."/>
            <person name="Ovreas L."/>
            <person name="Rohde M."/>
            <person name="Galperin M.Y."/>
            <person name="Jogler C."/>
        </authorList>
    </citation>
    <scope>NUCLEOTIDE SEQUENCE [LARGE SCALE GENOMIC DNA]</scope>
    <source>
        <strain evidence="1 2">Mal4</strain>
    </source>
</reference>
<evidence type="ECO:0000313" key="1">
    <source>
        <dbReference type="EMBL" id="QDU40026.1"/>
    </source>
</evidence>
<organism evidence="1 2">
    <name type="scientific">Maioricimonas rarisocia</name>
    <dbReference type="NCBI Taxonomy" id="2528026"/>
    <lineage>
        <taxon>Bacteria</taxon>
        <taxon>Pseudomonadati</taxon>
        <taxon>Planctomycetota</taxon>
        <taxon>Planctomycetia</taxon>
        <taxon>Planctomycetales</taxon>
        <taxon>Planctomycetaceae</taxon>
        <taxon>Maioricimonas</taxon>
    </lineage>
</organism>
<sequence>MWIGLAIALAILVWLIFRIRAWFQEGDDPTADLNELLAHAREMERQGELSKEEFRSIKGRVSKGLDR</sequence>
<name>A0A517ZBZ1_9PLAN</name>
<dbReference type="Proteomes" id="UP000320496">
    <property type="component" value="Chromosome"/>
</dbReference>
<gene>
    <name evidence="1" type="ORF">Mal4_43800</name>
</gene>
<accession>A0A517ZBZ1</accession>
<dbReference type="KEGG" id="mri:Mal4_43800"/>
<evidence type="ECO:0000313" key="2">
    <source>
        <dbReference type="Proteomes" id="UP000320496"/>
    </source>
</evidence>
<proteinExistence type="predicted"/>
<protein>
    <submittedName>
        <fullName evidence="1">Uncharacterized protein</fullName>
    </submittedName>
</protein>